<organism evidence="3 4">
    <name type="scientific">Xanthoceras sorbifolium</name>
    <dbReference type="NCBI Taxonomy" id="99658"/>
    <lineage>
        <taxon>Eukaryota</taxon>
        <taxon>Viridiplantae</taxon>
        <taxon>Streptophyta</taxon>
        <taxon>Embryophyta</taxon>
        <taxon>Tracheophyta</taxon>
        <taxon>Spermatophyta</taxon>
        <taxon>Magnoliopsida</taxon>
        <taxon>eudicotyledons</taxon>
        <taxon>Gunneridae</taxon>
        <taxon>Pentapetalae</taxon>
        <taxon>rosids</taxon>
        <taxon>malvids</taxon>
        <taxon>Sapindales</taxon>
        <taxon>Sapindaceae</taxon>
        <taxon>Xanthoceroideae</taxon>
        <taxon>Xanthoceras</taxon>
    </lineage>
</organism>
<dbReference type="PANTHER" id="PTHR12436">
    <property type="entry name" value="80 KDA MCM3-ASSOCIATED PROTEIN"/>
    <property type="match status" value="1"/>
</dbReference>
<dbReference type="PROSITE" id="PS50250">
    <property type="entry name" value="PCI"/>
    <property type="match status" value="1"/>
</dbReference>
<feature type="region of interest" description="Disordered" evidence="1">
    <location>
        <begin position="1518"/>
        <end position="1544"/>
    </location>
</feature>
<feature type="compositionally biased region" description="Polar residues" evidence="1">
    <location>
        <begin position="171"/>
        <end position="185"/>
    </location>
</feature>
<gene>
    <name evidence="3" type="ORF">JRO89_XS03G0188500</name>
</gene>
<name>A0ABQ8IAJ3_9ROSI</name>
<dbReference type="InterPro" id="IPR000717">
    <property type="entry name" value="PCI_dom"/>
</dbReference>
<dbReference type="Pfam" id="PF03399">
    <property type="entry name" value="SAC3_GANP"/>
    <property type="match status" value="1"/>
</dbReference>
<dbReference type="Proteomes" id="UP000827721">
    <property type="component" value="Unassembled WGS sequence"/>
</dbReference>
<reference evidence="3 4" key="1">
    <citation type="submission" date="2021-02" db="EMBL/GenBank/DDBJ databases">
        <title>Plant Genome Project.</title>
        <authorList>
            <person name="Zhang R.-G."/>
        </authorList>
    </citation>
    <scope>NUCLEOTIDE SEQUENCE [LARGE SCALE GENOMIC DNA]</scope>
    <source>
        <tissue evidence="3">Leaves</tissue>
    </source>
</reference>
<feature type="compositionally biased region" description="Low complexity" evidence="1">
    <location>
        <begin position="282"/>
        <end position="299"/>
    </location>
</feature>
<feature type="compositionally biased region" description="Basic and acidic residues" evidence="1">
    <location>
        <begin position="1532"/>
        <end position="1544"/>
    </location>
</feature>
<comment type="caution">
    <text evidence="3">The sequence shown here is derived from an EMBL/GenBank/DDBJ whole genome shotgun (WGS) entry which is preliminary data.</text>
</comment>
<dbReference type="EMBL" id="JAFEMO010000003">
    <property type="protein sequence ID" value="KAH7573663.1"/>
    <property type="molecule type" value="Genomic_DNA"/>
</dbReference>
<dbReference type="InterPro" id="IPR005062">
    <property type="entry name" value="SAC3/GANP/THP3_conserved"/>
</dbReference>
<proteinExistence type="predicted"/>
<dbReference type="PANTHER" id="PTHR12436:SF17">
    <property type="entry name" value="SAC3 FAMILY PROTEIN B"/>
    <property type="match status" value="1"/>
</dbReference>
<feature type="region of interest" description="Disordered" evidence="1">
    <location>
        <begin position="1"/>
        <end position="99"/>
    </location>
</feature>
<feature type="region of interest" description="Disordered" evidence="1">
    <location>
        <begin position="157"/>
        <end position="325"/>
    </location>
</feature>
<evidence type="ECO:0000313" key="4">
    <source>
        <dbReference type="Proteomes" id="UP000827721"/>
    </source>
</evidence>
<keyword evidence="4" id="KW-1185">Reference proteome</keyword>
<evidence type="ECO:0000256" key="1">
    <source>
        <dbReference type="SAM" id="MobiDB-lite"/>
    </source>
</evidence>
<feature type="compositionally biased region" description="Polar residues" evidence="1">
    <location>
        <begin position="271"/>
        <end position="281"/>
    </location>
</feature>
<accession>A0ABQ8IAJ3</accession>
<protein>
    <recommendedName>
        <fullName evidence="2">PCI domain-containing protein</fullName>
    </recommendedName>
</protein>
<sequence length="1598" mass="179438">MAFNHSGFGKQSGPSAPAKSVVFGQFTPPPSSPSGPEVVERTRSPPLPFGNSSGPAARPFQPFGASREPEASQRVLSPPSAFENRRAAAGPSFSSAADHRPVDITRGLDNAQISFVKDYDAQTHPRPSFVTSLVASHNSGTSATAKVAQFQDLKRTRSPPLLPRDEEFPRKSSQTTITRPALTSSIRDDNIKLRGNHPNLPAYQDQSRFSPRLGLYDSESSMGQLADVQAQKRTRSPPLPSANGVPWENPQFTLNDSKRLGARSNVFLRSPDSQTPQRSALSMNNTVTSSSRSTASQVSKRTRSPTFLSTDEGFQGNPNSTQYDTEREMQAKAKRLARFKVELSENVEISPDVADQRFSINRQEHSAVDRQKFGGECAIESSRDYPNNSITSDYEGSRTSSIIIGLCPDMCPESERAERERKGDLDQYERLDGDRNQSSVYLAVKKYNRTAEREANLIRPMAILQKTAGYLLDLLNQPYDERFLGLYNFLWDRMRAIRMDLRMQHIFNQGAITMLEQMIRLHIIAMHELCEHTKGEGFSEGFDAHLNIEQMNKTSVELFQMYDDHRKKGINVPTEKEFRGYYALLKLDKHPGYKVEPAELSLDLAKMTPEIRQMPEVLFARDVARACRTGNFIAFFRLARKASYLQACLMHAHFAKLRAQAFASLHAGLLNNQGLPVAHVRRWLGMEEEDIESLLEYHGFSIKEFEEPYMVKDGPFLNSDKDYPTKCSKLVHMKRSESIVEDILASNQVISSPTGATKAIQLGKIHKHDAKTPPYVERKISIHPVDEAMPDSIAISLQNNSTPVQPVSETSMVDQQSQVGGHQVTVPCISPWGFSVADSSPKSQPAKVVMEEKRNNDTLFKMTPEKKIVSGMEGLPMQVVSKTPQQDRSPSFKRYDHSVENAVPESVAIDDIEDDEPSVTFEENENFEAMENENDEVMEKENDKVLANYLEEEVALAKLKLIIRLWRRRSLKQKELREQRQLAANAALNSLSAGPPIRQNKDQLSTVGEFDIDHVMRERSEKHEQSWSRLNVSDVIASILGSRNPDAKCLCWKIILCSEDSLAGDEQMQSSHISHLAAEPWLFSKLMPPRKDDDNNLLVSSNGLSIWKKWVPSKSGTDVSCCFSIVKKTKFDHLSDAMSGASAIMFLVSDSIPWKLQKVQLHNLLMSIPSGSRLPLLILSGSYCEEILDPYSVIVNELGLHNLDKSRVNSFSVKFLVDNQQMGYSDGFFSDEQLREGLQWLASETPQQPVVYSVKTRELVLTHLSYALEVLDKLSDYEVNPNHCISAFNEALDQSLGKIVAAAKANPTNWPCPEIASVEESSDEHFLANWCLPILGWSSAARIEPLVSALRDLKLTAFPDDISWLSRGANMGKEIENQRFQLENCLVSYLTLSSQMMGVPLATKEASIMLQRSTRLELHNSSYYIIPKWVMIFRRIFNWRLMSLTNWQLSTAYVLEHHLVSPPTGDLDKLGLESCVSSPYNLSHPSLDEIMEVGRSPFLTETAQSQPQVHYLPEMEPNGEVHETSNTNNLVDDERNSSENGKRSVSEDFACITSKLNSRGGEITVSRHVTKEADSLSKLLEQCILVQNTNDQKLSVYF</sequence>
<feature type="domain" description="PCI" evidence="2">
    <location>
        <begin position="547"/>
        <end position="729"/>
    </location>
</feature>
<evidence type="ECO:0000313" key="3">
    <source>
        <dbReference type="EMBL" id="KAH7573663.1"/>
    </source>
</evidence>
<evidence type="ECO:0000259" key="2">
    <source>
        <dbReference type="PROSITE" id="PS50250"/>
    </source>
</evidence>
<dbReference type="Gene3D" id="1.25.40.990">
    <property type="match status" value="1"/>
</dbReference>
<dbReference type="InterPro" id="IPR045107">
    <property type="entry name" value="SAC3/GANP/THP3"/>
</dbReference>